<evidence type="ECO:0000313" key="2">
    <source>
        <dbReference type="Proteomes" id="UP000622552"/>
    </source>
</evidence>
<sequence length="60" mass="6181">MSCKPQTRAVLDTHTGVVAGPQAHFGAPTNPFRDAAVDGFTDMPDQMVSLCGHGIGGGVR</sequence>
<protein>
    <submittedName>
        <fullName evidence="1">Uncharacterized protein</fullName>
    </submittedName>
</protein>
<comment type="caution">
    <text evidence="1">The sequence shown here is derived from an EMBL/GenBank/DDBJ whole genome shotgun (WGS) entry which is preliminary data.</text>
</comment>
<proteinExistence type="predicted"/>
<keyword evidence="2" id="KW-1185">Reference proteome</keyword>
<organism evidence="1 2">
    <name type="scientific">Longispora fulva</name>
    <dbReference type="NCBI Taxonomy" id="619741"/>
    <lineage>
        <taxon>Bacteria</taxon>
        <taxon>Bacillati</taxon>
        <taxon>Actinomycetota</taxon>
        <taxon>Actinomycetes</taxon>
        <taxon>Micromonosporales</taxon>
        <taxon>Micromonosporaceae</taxon>
        <taxon>Longispora</taxon>
    </lineage>
</organism>
<dbReference type="AlphaFoldDB" id="A0A8J7GEG5"/>
<reference evidence="1" key="1">
    <citation type="submission" date="2020-11" db="EMBL/GenBank/DDBJ databases">
        <title>Sequencing the genomes of 1000 actinobacteria strains.</title>
        <authorList>
            <person name="Klenk H.-P."/>
        </authorList>
    </citation>
    <scope>NUCLEOTIDE SEQUENCE</scope>
    <source>
        <strain evidence="1">DSM 45356</strain>
    </source>
</reference>
<name>A0A8J7GEG5_9ACTN</name>
<dbReference type="EMBL" id="JADOUF010000001">
    <property type="protein sequence ID" value="MBG6136211.1"/>
    <property type="molecule type" value="Genomic_DNA"/>
</dbReference>
<accession>A0A8J7GEG5</accession>
<evidence type="ECO:0000313" key="1">
    <source>
        <dbReference type="EMBL" id="MBG6136211.1"/>
    </source>
</evidence>
<gene>
    <name evidence="1" type="ORF">IW245_002405</name>
</gene>
<dbReference type="Proteomes" id="UP000622552">
    <property type="component" value="Unassembled WGS sequence"/>
</dbReference>